<reference evidence="9 10" key="1">
    <citation type="submission" date="2020-10" db="EMBL/GenBank/DDBJ databases">
        <title>Pygocentrus nattereri (red-bellied piranha) genome, fPygNat1, primary haplotype.</title>
        <authorList>
            <person name="Myers G."/>
            <person name="Meyer A."/>
            <person name="Karagic N."/>
            <person name="Pippel M."/>
            <person name="Winkler S."/>
            <person name="Tracey A."/>
            <person name="Wood J."/>
            <person name="Formenti G."/>
            <person name="Howe K."/>
            <person name="Fedrigo O."/>
            <person name="Jarvis E.D."/>
        </authorList>
    </citation>
    <scope>NUCLEOTIDE SEQUENCE [LARGE SCALE GENOMIC DNA]</scope>
</reference>
<dbReference type="GO" id="GO:1990904">
    <property type="term" value="C:ribonucleoprotein complex"/>
    <property type="evidence" value="ECO:0007669"/>
    <property type="project" value="UniProtKB-KW"/>
</dbReference>
<dbReference type="GO" id="GO:0003723">
    <property type="term" value="F:RNA binding"/>
    <property type="evidence" value="ECO:0007669"/>
    <property type="project" value="UniProtKB-KW"/>
</dbReference>
<comment type="subcellular location">
    <subcellularLocation>
        <location evidence="1">Cytoplasm</location>
    </subcellularLocation>
</comment>
<dbReference type="SUPFAM" id="SSF140864">
    <property type="entry name" value="TROVE domain-like"/>
    <property type="match status" value="1"/>
</dbReference>
<organism evidence="9 10">
    <name type="scientific">Pygocentrus nattereri</name>
    <name type="common">Red-bellied piranha</name>
    <dbReference type="NCBI Taxonomy" id="42514"/>
    <lineage>
        <taxon>Eukaryota</taxon>
        <taxon>Metazoa</taxon>
        <taxon>Chordata</taxon>
        <taxon>Craniata</taxon>
        <taxon>Vertebrata</taxon>
        <taxon>Euteleostomi</taxon>
        <taxon>Actinopterygii</taxon>
        <taxon>Neopterygii</taxon>
        <taxon>Teleostei</taxon>
        <taxon>Ostariophysi</taxon>
        <taxon>Characiformes</taxon>
        <taxon>Characoidei</taxon>
        <taxon>Pygocentrus</taxon>
    </lineage>
</organism>
<sequence>MDPQSSPAEQQSNAQDQSPARPEDAGGPWAVTESLRLRRFLCYGSESATYSTRERALGPENALALMELVQAGRGQEVVEEVKRLSLEGKTVRPNPALFALAVCTQYSDAPAKQAAFRALQELCKAPGQLFTFIQYKKELKDGLRCGMWGRGLRRAVSDWYNGQDALSLAHTVTRCKHRAGWSHQDLFRLSHMKPANDSIELISKYVTKGWKVVQETYAEKESSEELLKVFAYLEAVEKAKHSTDEQEVVHLIEEHRLEREQILTNHLKSKEVWKALLKEMPVAALMRHLGKMTADKVLVPGSPEVAAVCERIQDDQALTKAKTHPFSILVASENYKRGHGKRGKRKWEPSRDIVHALDSAFCKSLSNVEPTGKRFVVGVDVSASLSSLALGSSVSTIAVAAAMSMVIARSEPEAEVLIFSEGAMVPCVISDDTSLIQVTAQLVQVLSAGTDCALPIEWASENDKTVDVFIIFTSNETQFGSTNPAEVLRTYREKTGVFSKLIVCGMATNGLSVADPDDRGMLDICGFDSRAVDIIRNFVLDVI</sequence>
<evidence type="ECO:0000256" key="5">
    <source>
        <dbReference type="ARBA" id="ARBA00022884"/>
    </source>
</evidence>
<feature type="compositionally biased region" description="Polar residues" evidence="7">
    <location>
        <begin position="1"/>
        <end position="18"/>
    </location>
</feature>
<name>A0A3B4D317_PYGNA</name>
<dbReference type="PROSITE" id="PS50988">
    <property type="entry name" value="TROVE"/>
    <property type="match status" value="1"/>
</dbReference>
<gene>
    <name evidence="9" type="primary">RO60</name>
</gene>
<reference evidence="9" key="3">
    <citation type="submission" date="2025-09" db="UniProtKB">
        <authorList>
            <consortium name="Ensembl"/>
        </authorList>
    </citation>
    <scope>IDENTIFICATION</scope>
</reference>
<feature type="domain" description="TROVE" evidence="8">
    <location>
        <begin position="20"/>
        <end position="373"/>
    </location>
</feature>
<dbReference type="SUPFAM" id="SSF53300">
    <property type="entry name" value="vWA-like"/>
    <property type="match status" value="1"/>
</dbReference>
<dbReference type="Pfam" id="PF05731">
    <property type="entry name" value="TROVE"/>
    <property type="match status" value="1"/>
</dbReference>
<accession>A0A3B4D317</accession>
<dbReference type="InterPro" id="IPR008858">
    <property type="entry name" value="TROVE_dom"/>
</dbReference>
<dbReference type="Proteomes" id="UP001501920">
    <property type="component" value="Chromosome 2"/>
</dbReference>
<dbReference type="Ensembl" id="ENSPNAT00000026893.2">
    <property type="protein sequence ID" value="ENSPNAP00000017908.2"/>
    <property type="gene ID" value="ENSPNAG00000024223.2"/>
</dbReference>
<keyword evidence="5" id="KW-0694">RNA-binding</keyword>
<keyword evidence="6" id="KW-0687">Ribonucleoprotein</keyword>
<evidence type="ECO:0000256" key="1">
    <source>
        <dbReference type="ARBA" id="ARBA00004496"/>
    </source>
</evidence>
<evidence type="ECO:0000256" key="6">
    <source>
        <dbReference type="ARBA" id="ARBA00023274"/>
    </source>
</evidence>
<dbReference type="GO" id="GO:0046872">
    <property type="term" value="F:metal ion binding"/>
    <property type="evidence" value="ECO:0007669"/>
    <property type="project" value="UniProtKB-KW"/>
</dbReference>
<dbReference type="Pfam" id="PF25045">
    <property type="entry name" value="vWA_Ro60"/>
    <property type="match status" value="1"/>
</dbReference>
<comment type="similarity">
    <text evidence="2">Belongs to the Ro 60 kDa family.</text>
</comment>
<dbReference type="GeneTree" id="ENSGT00390000006200"/>
<evidence type="ECO:0000256" key="7">
    <source>
        <dbReference type="SAM" id="MobiDB-lite"/>
    </source>
</evidence>
<keyword evidence="10" id="KW-1185">Reference proteome</keyword>
<evidence type="ECO:0000313" key="9">
    <source>
        <dbReference type="Ensembl" id="ENSPNAP00000017908.2"/>
    </source>
</evidence>
<protein>
    <recommendedName>
        <fullName evidence="8">TROVE domain-containing protein</fullName>
    </recommendedName>
</protein>
<dbReference type="GO" id="GO:0005737">
    <property type="term" value="C:cytoplasm"/>
    <property type="evidence" value="ECO:0007669"/>
    <property type="project" value="UniProtKB-SubCell"/>
</dbReference>
<dbReference type="InterPro" id="IPR040322">
    <property type="entry name" value="TROVE2"/>
</dbReference>
<reference evidence="9" key="2">
    <citation type="submission" date="2025-08" db="UniProtKB">
        <authorList>
            <consortium name="Ensembl"/>
        </authorList>
    </citation>
    <scope>IDENTIFICATION</scope>
</reference>
<dbReference type="AlphaFoldDB" id="A0A3B4D317"/>
<dbReference type="InterPro" id="IPR037214">
    <property type="entry name" value="TROVE_dom_sf"/>
</dbReference>
<dbReference type="PANTHER" id="PTHR14202">
    <property type="entry name" value="60 KDA RIBONUCLEOPROTEIN SSA/RO"/>
    <property type="match status" value="1"/>
</dbReference>
<evidence type="ECO:0000256" key="4">
    <source>
        <dbReference type="ARBA" id="ARBA00022723"/>
    </source>
</evidence>
<dbReference type="STRING" id="42514.ENSPNAP00000017908"/>
<evidence type="ECO:0000313" key="10">
    <source>
        <dbReference type="Proteomes" id="UP001501920"/>
    </source>
</evidence>
<keyword evidence="4" id="KW-0479">Metal-binding</keyword>
<evidence type="ECO:0000259" key="8">
    <source>
        <dbReference type="PROSITE" id="PS50988"/>
    </source>
</evidence>
<keyword evidence="3" id="KW-0963">Cytoplasm</keyword>
<evidence type="ECO:0000256" key="3">
    <source>
        <dbReference type="ARBA" id="ARBA00022490"/>
    </source>
</evidence>
<dbReference type="Gene3D" id="3.40.50.410">
    <property type="entry name" value="von Willebrand factor, type A domain"/>
    <property type="match status" value="1"/>
</dbReference>
<dbReference type="InterPro" id="IPR056800">
    <property type="entry name" value="vWA_Ro60"/>
</dbReference>
<evidence type="ECO:0000256" key="2">
    <source>
        <dbReference type="ARBA" id="ARBA00007814"/>
    </source>
</evidence>
<dbReference type="PANTHER" id="PTHR14202:SF0">
    <property type="entry name" value="RNA-BINDING PROTEIN RO60"/>
    <property type="match status" value="1"/>
</dbReference>
<dbReference type="InterPro" id="IPR036465">
    <property type="entry name" value="vWFA_dom_sf"/>
</dbReference>
<dbReference type="OMA" id="WEHVPLQ"/>
<proteinExistence type="inferred from homology"/>
<feature type="region of interest" description="Disordered" evidence="7">
    <location>
        <begin position="1"/>
        <end position="28"/>
    </location>
</feature>